<evidence type="ECO:0000256" key="3">
    <source>
        <dbReference type="ARBA" id="ARBA00022801"/>
    </source>
</evidence>
<evidence type="ECO:0000313" key="7">
    <source>
        <dbReference type="EMBL" id="MFC4701252.1"/>
    </source>
</evidence>
<dbReference type="Gene3D" id="2.30.40.10">
    <property type="entry name" value="Urease, subunit C, domain 1"/>
    <property type="match status" value="1"/>
</dbReference>
<sequence length="379" mass="40290">MKLHAQKLLTNEGWRHNQVLCIEQGLIAAIEEADQHNLSHVASSHDVLVPGFIDIQVNGGGDVLFNETPNASALKHMFSAHQQFGTAAMLPTLITDNIEKMQSAADAISDVRTTMASAIVGVHFEGPWLNTTKKGVHKADFIRTPVDAELAILRRSDLGKVMVTLAPENVPVEIIRQMCDDGIIVFLGHSNATAAQVEAALDAGAIGFTHLYNAMSPMQSRAPGMVGAALSAQHAYAGLIVDGYHVEPTCCHVAYLAKGKDKLILVTDAMALAASSNTDVAFFDTSIHKHKGKLSTPDGTLAGSCLTMIDAVKNACTACQIALEQSIYMASETPAKLLGLEASHGAIKVGAFAHLLALDEANNITHIWHNGKAVPKTTL</sequence>
<organism evidence="7 8">
    <name type="scientific">Glaciecola siphonariae</name>
    <dbReference type="NCBI Taxonomy" id="521012"/>
    <lineage>
        <taxon>Bacteria</taxon>
        <taxon>Pseudomonadati</taxon>
        <taxon>Pseudomonadota</taxon>
        <taxon>Gammaproteobacteria</taxon>
        <taxon>Alteromonadales</taxon>
        <taxon>Alteromonadaceae</taxon>
        <taxon>Glaciecola</taxon>
    </lineage>
</organism>
<dbReference type="PANTHER" id="PTHR11113:SF14">
    <property type="entry name" value="N-ACETYLGLUCOSAMINE-6-PHOSPHATE DEACETYLASE"/>
    <property type="match status" value="1"/>
</dbReference>
<name>A0ABV9LXG5_9ALTE</name>
<dbReference type="Proteomes" id="UP001595897">
    <property type="component" value="Unassembled WGS sequence"/>
</dbReference>
<dbReference type="EC" id="3.5.1.25" evidence="5"/>
<comment type="caution">
    <text evidence="7">The sequence shown here is derived from an EMBL/GenBank/DDBJ whole genome shotgun (WGS) entry which is preliminary data.</text>
</comment>
<reference evidence="8" key="1">
    <citation type="journal article" date="2019" name="Int. J. Syst. Evol. Microbiol.">
        <title>The Global Catalogue of Microorganisms (GCM) 10K type strain sequencing project: providing services to taxonomists for standard genome sequencing and annotation.</title>
        <authorList>
            <consortium name="The Broad Institute Genomics Platform"/>
            <consortium name="The Broad Institute Genome Sequencing Center for Infectious Disease"/>
            <person name="Wu L."/>
            <person name="Ma J."/>
        </authorList>
    </citation>
    <scope>NUCLEOTIDE SEQUENCE [LARGE SCALE GENOMIC DNA]</scope>
    <source>
        <strain evidence="8">KACC 12507</strain>
    </source>
</reference>
<evidence type="ECO:0000256" key="1">
    <source>
        <dbReference type="ARBA" id="ARBA00010716"/>
    </source>
</evidence>
<dbReference type="PIRSF" id="PIRSF038994">
    <property type="entry name" value="NagA"/>
    <property type="match status" value="1"/>
</dbReference>
<dbReference type="InterPro" id="IPR006680">
    <property type="entry name" value="Amidohydro-rel"/>
</dbReference>
<keyword evidence="3 5" id="KW-0378">Hydrolase</keyword>
<dbReference type="Gene3D" id="3.20.20.140">
    <property type="entry name" value="Metal-dependent hydrolases"/>
    <property type="match status" value="1"/>
</dbReference>
<dbReference type="RefSeq" id="WP_382409510.1">
    <property type="nucleotide sequence ID" value="NZ_JBHSGU010000005.1"/>
</dbReference>
<feature type="domain" description="Amidohydrolase-related" evidence="6">
    <location>
        <begin position="47"/>
        <end position="374"/>
    </location>
</feature>
<comment type="similarity">
    <text evidence="1 5">Belongs to the metallo-dependent hydrolases superfamily. NagA family.</text>
</comment>
<dbReference type="NCBIfam" id="TIGR00221">
    <property type="entry name" value="nagA"/>
    <property type="match status" value="1"/>
</dbReference>
<dbReference type="EMBL" id="JBHSGU010000005">
    <property type="protein sequence ID" value="MFC4701252.1"/>
    <property type="molecule type" value="Genomic_DNA"/>
</dbReference>
<dbReference type="SUPFAM" id="SSF51556">
    <property type="entry name" value="Metallo-dependent hydrolases"/>
    <property type="match status" value="1"/>
</dbReference>
<protein>
    <recommendedName>
        <fullName evidence="5">N-acetylgalactosamine-6-phosphate deacetylase</fullName>
        <ecNumber evidence="5">3.5.1.25</ecNumber>
    </recommendedName>
    <alternativeName>
        <fullName evidence="5">N-acetylglucosamine-6-phosphate deacetylase</fullName>
    </alternativeName>
</protein>
<gene>
    <name evidence="7" type="primary">nagA</name>
    <name evidence="7" type="ORF">ACFO4O_13850</name>
</gene>
<proteinExistence type="inferred from homology"/>
<dbReference type="InterPro" id="IPR032466">
    <property type="entry name" value="Metal_Hydrolase"/>
</dbReference>
<evidence type="ECO:0000256" key="4">
    <source>
        <dbReference type="ARBA" id="ARBA00023277"/>
    </source>
</evidence>
<accession>A0ABV9LXG5</accession>
<evidence type="ECO:0000256" key="5">
    <source>
        <dbReference type="PIRNR" id="PIRNR038994"/>
    </source>
</evidence>
<keyword evidence="2" id="KW-0479">Metal-binding</keyword>
<keyword evidence="4 5" id="KW-0119">Carbohydrate metabolism</keyword>
<comment type="catalytic activity">
    <reaction evidence="5">
        <text>N-acetyl-D-glucosamine 6-phosphate + H2O = D-glucosamine 6-phosphate + acetate</text>
        <dbReference type="Rhea" id="RHEA:22936"/>
        <dbReference type="ChEBI" id="CHEBI:15377"/>
        <dbReference type="ChEBI" id="CHEBI:30089"/>
        <dbReference type="ChEBI" id="CHEBI:57513"/>
        <dbReference type="ChEBI" id="CHEBI:58725"/>
        <dbReference type="EC" id="3.5.1.25"/>
    </reaction>
</comment>
<dbReference type="PANTHER" id="PTHR11113">
    <property type="entry name" value="N-ACETYLGLUCOSAMINE-6-PHOSPHATE DEACETYLASE"/>
    <property type="match status" value="1"/>
</dbReference>
<evidence type="ECO:0000313" key="8">
    <source>
        <dbReference type="Proteomes" id="UP001595897"/>
    </source>
</evidence>
<evidence type="ECO:0000256" key="2">
    <source>
        <dbReference type="ARBA" id="ARBA00022723"/>
    </source>
</evidence>
<evidence type="ECO:0000259" key="6">
    <source>
        <dbReference type="Pfam" id="PF01979"/>
    </source>
</evidence>
<keyword evidence="8" id="KW-1185">Reference proteome</keyword>
<dbReference type="InterPro" id="IPR003764">
    <property type="entry name" value="GlcNAc_6-P_deAcase"/>
</dbReference>
<dbReference type="GO" id="GO:0008448">
    <property type="term" value="F:N-acetylglucosamine-6-phosphate deacetylase activity"/>
    <property type="evidence" value="ECO:0007669"/>
    <property type="project" value="UniProtKB-EC"/>
</dbReference>
<dbReference type="Pfam" id="PF01979">
    <property type="entry name" value="Amidohydro_1"/>
    <property type="match status" value="1"/>
</dbReference>
<dbReference type="InterPro" id="IPR011059">
    <property type="entry name" value="Metal-dep_hydrolase_composite"/>
</dbReference>